<evidence type="ECO:0000256" key="16">
    <source>
        <dbReference type="RuleBase" id="RU004358"/>
    </source>
</evidence>
<evidence type="ECO:0000256" key="7">
    <source>
        <dbReference type="ARBA" id="ARBA00022737"/>
    </source>
</evidence>
<dbReference type="Ensembl" id="ENSGWIT00000033102.1">
    <property type="protein sequence ID" value="ENSGWIP00000030358.1"/>
    <property type="gene ID" value="ENSGWIG00000015818.1"/>
</dbReference>
<sequence length="837" mass="91003">MARQEVPWRGTVNAGQSRAGVFALETVLDSCQHTEGKSTSAIMSTKKQKTQPHIQRLQKRSYSGVGLLKRAKRRWSPPPINILENDKGPFPKDINMIVSDSSQNKKVYYTMTGPGYDSPPNNLFNLDRETAMFSLNGPVDREQYPSFTLEVRVRDIVTHEETDLYLPITIVVDDVNDNPPQFSAPLQFTVAEKSPKGSTVGPVSATDRDQPGTLHVKIRYSLLTGQNLFSIHPETGVITTAIGTLDREAQEIHMVTVEIKDMGGQDSGLSTTGTATITLTDINDNPPTFLKSSYDASIQENESEKLILRIPVEDKDLVNTPNWISKFVITKGNDNGNFRITTDPKTNEGLLYVAKPLDYEKNKNINLQITAQNEAKLAGTTAQWMSIPVKVAVGDVDEGPEFSAPIVRFPVKENTPNGTLIGTYSAIDPETKSSAGIRYYKTSDPAGWVDVSKDTGELRVANTIDKESSFVDNGLYNISMKAVDSSGKIGTGLVILSVEDVNDNVPTLPPGELVLCEKEGEMGSVLVVAEDKDGPPFAAPFSFSLPDDHDGKWSVTRYNDTAATLKHLKDLPTGLHEVPLVITDLQGFGKTQTAIVRICECRDGICLAKDTSAEFGGLGVLAMLLPLLLLLLLALLLAFLCSTKRDKIELVDAGDSAGILLKSNTEALGDEVDSNLISVPTMGAGDVVKGSVKGDFMTSGWVGNKSASTFGGQSIHENGIYRNSTSNMQDFYSGQYDTQRLGQQFGGGMGVDYRQDSAFLHTWQTNGHYLRQKLGYLGTEEDGRFADDIIHAYGYEGVGSAAGSVGCCSDFGDNDNLDFLNKLGPKFNTLADVCRNT</sequence>
<keyword evidence="7" id="KW-0677">Repeat</keyword>
<keyword evidence="5" id="KW-0479">Metal-binding</keyword>
<dbReference type="GO" id="GO:0016477">
    <property type="term" value="P:cell migration"/>
    <property type="evidence" value="ECO:0007669"/>
    <property type="project" value="TreeGrafter"/>
</dbReference>
<dbReference type="GO" id="GO:0060027">
    <property type="term" value="P:convergent extension involved in gastrulation"/>
    <property type="evidence" value="ECO:0007669"/>
    <property type="project" value="UniProtKB-ARBA"/>
</dbReference>
<comment type="subcellular location">
    <subcellularLocation>
        <location evidence="2">Cell junction</location>
        <location evidence="2">Desmosome</location>
    </subcellularLocation>
    <subcellularLocation>
        <location evidence="1 15">Cell membrane</location>
        <topology evidence="1 15">Single-pass type I membrane protein</topology>
    </subcellularLocation>
</comment>
<evidence type="ECO:0000256" key="10">
    <source>
        <dbReference type="ARBA" id="ARBA00022949"/>
    </source>
</evidence>
<name>A0A8C5GHB3_GOUWI</name>
<evidence type="ECO:0000256" key="3">
    <source>
        <dbReference type="ARBA" id="ARBA00022475"/>
    </source>
</evidence>
<evidence type="ECO:0000256" key="17">
    <source>
        <dbReference type="SAM" id="Phobius"/>
    </source>
</evidence>
<reference evidence="19" key="2">
    <citation type="submission" date="2025-08" db="UniProtKB">
        <authorList>
            <consortium name="Ensembl"/>
        </authorList>
    </citation>
    <scope>IDENTIFICATION</scope>
</reference>
<dbReference type="Pfam" id="PF01049">
    <property type="entry name" value="CADH_Y-type_LIR"/>
    <property type="match status" value="1"/>
</dbReference>
<proteinExistence type="predicted"/>
<dbReference type="PROSITE" id="PS00232">
    <property type="entry name" value="CADHERIN_1"/>
    <property type="match status" value="2"/>
</dbReference>
<dbReference type="GO" id="GO:0044331">
    <property type="term" value="P:cell-cell adhesion mediated by cadherin"/>
    <property type="evidence" value="ECO:0007669"/>
    <property type="project" value="TreeGrafter"/>
</dbReference>
<evidence type="ECO:0000256" key="9">
    <source>
        <dbReference type="ARBA" id="ARBA00022889"/>
    </source>
</evidence>
<keyword evidence="13" id="KW-0325">Glycoprotein</keyword>
<keyword evidence="4 15" id="KW-0812">Transmembrane</keyword>
<evidence type="ECO:0000256" key="4">
    <source>
        <dbReference type="ARBA" id="ARBA00022692"/>
    </source>
</evidence>
<dbReference type="InterPro" id="IPR027397">
    <property type="entry name" value="Catenin-bd_sf"/>
</dbReference>
<evidence type="ECO:0000256" key="15">
    <source>
        <dbReference type="RuleBase" id="RU003318"/>
    </source>
</evidence>
<reference evidence="19" key="1">
    <citation type="submission" date="2020-06" db="EMBL/GenBank/DDBJ databases">
        <authorList>
            <consortium name="Wellcome Sanger Institute Data Sharing"/>
        </authorList>
    </citation>
    <scope>NUCLEOTIDE SEQUENCE [LARGE SCALE GENOMIC DNA]</scope>
</reference>
<evidence type="ECO:0000256" key="5">
    <source>
        <dbReference type="ARBA" id="ARBA00022723"/>
    </source>
</evidence>
<keyword evidence="20" id="KW-1185">Reference proteome</keyword>
<evidence type="ECO:0000256" key="8">
    <source>
        <dbReference type="ARBA" id="ARBA00022837"/>
    </source>
</evidence>
<evidence type="ECO:0000256" key="2">
    <source>
        <dbReference type="ARBA" id="ARBA00004568"/>
    </source>
</evidence>
<evidence type="ECO:0000256" key="13">
    <source>
        <dbReference type="ARBA" id="ARBA00023180"/>
    </source>
</evidence>
<reference evidence="19" key="3">
    <citation type="submission" date="2025-09" db="UniProtKB">
        <authorList>
            <consortium name="Ensembl"/>
        </authorList>
    </citation>
    <scope>IDENTIFICATION</scope>
</reference>
<evidence type="ECO:0000256" key="1">
    <source>
        <dbReference type="ARBA" id="ARBA00004251"/>
    </source>
</evidence>
<evidence type="ECO:0000259" key="18">
    <source>
        <dbReference type="PROSITE" id="PS50268"/>
    </source>
</evidence>
<dbReference type="InterPro" id="IPR020894">
    <property type="entry name" value="Cadherin_CS"/>
</dbReference>
<feature type="domain" description="Cadherin" evidence="18">
    <location>
        <begin position="403"/>
        <end position="508"/>
    </location>
</feature>
<dbReference type="FunFam" id="2.60.40.60:FF:000027">
    <property type="entry name" value="Cadherin 2"/>
    <property type="match status" value="1"/>
</dbReference>
<dbReference type="FunFam" id="2.60.40.60:FF:000123">
    <property type="entry name" value="Protocadherin beta 4"/>
    <property type="match status" value="1"/>
</dbReference>
<dbReference type="Proteomes" id="UP000694680">
    <property type="component" value="Chromosome 17"/>
</dbReference>
<feature type="domain" description="Cadherin" evidence="18">
    <location>
        <begin position="290"/>
        <end position="402"/>
    </location>
</feature>
<gene>
    <name evidence="19" type="primary">dsc2l</name>
</gene>
<keyword evidence="9 15" id="KW-0130">Cell adhesion</keyword>
<dbReference type="AlphaFoldDB" id="A0A8C5GHB3"/>
<dbReference type="GO" id="GO:0005509">
    <property type="term" value="F:calcium ion binding"/>
    <property type="evidence" value="ECO:0007669"/>
    <property type="project" value="UniProtKB-UniRule"/>
</dbReference>
<evidence type="ECO:0000313" key="19">
    <source>
        <dbReference type="Ensembl" id="ENSGWIP00000030358.1"/>
    </source>
</evidence>
<dbReference type="GO" id="GO:0016339">
    <property type="term" value="P:calcium-dependent cell-cell adhesion via plasma membrane cell adhesion molecules"/>
    <property type="evidence" value="ECO:0007669"/>
    <property type="project" value="TreeGrafter"/>
</dbReference>
<dbReference type="InterPro" id="IPR009122">
    <property type="entry name" value="Desmosomal_cadherin"/>
</dbReference>
<dbReference type="GO" id="GO:0008013">
    <property type="term" value="F:beta-catenin binding"/>
    <property type="evidence" value="ECO:0007669"/>
    <property type="project" value="TreeGrafter"/>
</dbReference>
<dbReference type="Gene3D" id="2.60.40.60">
    <property type="entry name" value="Cadherins"/>
    <property type="match status" value="5"/>
</dbReference>
<dbReference type="SMART" id="SM00112">
    <property type="entry name" value="CA"/>
    <property type="match status" value="5"/>
</dbReference>
<protein>
    <recommendedName>
        <fullName evidence="18">Cadherin domain-containing protein</fullName>
    </recommendedName>
</protein>
<dbReference type="GO" id="GO:0016342">
    <property type="term" value="C:catenin complex"/>
    <property type="evidence" value="ECO:0007669"/>
    <property type="project" value="TreeGrafter"/>
</dbReference>
<evidence type="ECO:0000256" key="11">
    <source>
        <dbReference type="ARBA" id="ARBA00022989"/>
    </source>
</evidence>
<dbReference type="FunFam" id="2.60.40.60:FF:000011">
    <property type="entry name" value="Cadherin 1"/>
    <property type="match status" value="1"/>
</dbReference>
<keyword evidence="8 14" id="KW-0106">Calcium</keyword>
<dbReference type="PANTHER" id="PTHR24027:SF78">
    <property type="entry name" value="CADHERIN-LIKE PROTEIN 26"/>
    <property type="match status" value="1"/>
</dbReference>
<feature type="domain" description="Cadherin" evidence="18">
    <location>
        <begin position="182"/>
        <end position="289"/>
    </location>
</feature>
<dbReference type="GO" id="GO:0034332">
    <property type="term" value="P:adherens junction organization"/>
    <property type="evidence" value="ECO:0007669"/>
    <property type="project" value="TreeGrafter"/>
</dbReference>
<dbReference type="PRINTS" id="PR00205">
    <property type="entry name" value="CADHERIN"/>
</dbReference>
<evidence type="ECO:0000256" key="14">
    <source>
        <dbReference type="PROSITE-ProRule" id="PRU00043"/>
    </source>
</evidence>
<dbReference type="GO" id="GO:0005912">
    <property type="term" value="C:adherens junction"/>
    <property type="evidence" value="ECO:0007669"/>
    <property type="project" value="TreeGrafter"/>
</dbReference>
<dbReference type="Gene3D" id="4.10.900.10">
    <property type="entry name" value="TCF3-CBD (Catenin binding domain)"/>
    <property type="match status" value="1"/>
</dbReference>
<evidence type="ECO:0000313" key="20">
    <source>
        <dbReference type="Proteomes" id="UP000694680"/>
    </source>
</evidence>
<organism evidence="19 20">
    <name type="scientific">Gouania willdenowi</name>
    <name type="common">Blunt-snouted clingfish</name>
    <name type="synonym">Lepadogaster willdenowi</name>
    <dbReference type="NCBI Taxonomy" id="441366"/>
    <lineage>
        <taxon>Eukaryota</taxon>
        <taxon>Metazoa</taxon>
        <taxon>Chordata</taxon>
        <taxon>Craniata</taxon>
        <taxon>Vertebrata</taxon>
        <taxon>Euteleostomi</taxon>
        <taxon>Actinopterygii</taxon>
        <taxon>Neopterygii</taxon>
        <taxon>Teleostei</taxon>
        <taxon>Neoteleostei</taxon>
        <taxon>Acanthomorphata</taxon>
        <taxon>Ovalentaria</taxon>
        <taxon>Blenniimorphae</taxon>
        <taxon>Blenniiformes</taxon>
        <taxon>Gobiesocoidei</taxon>
        <taxon>Gobiesocidae</taxon>
        <taxon>Gobiesocinae</taxon>
        <taxon>Gouania</taxon>
    </lineage>
</organism>
<dbReference type="GO" id="GO:0030057">
    <property type="term" value="C:desmosome"/>
    <property type="evidence" value="ECO:0007669"/>
    <property type="project" value="UniProtKB-SubCell"/>
</dbReference>
<evidence type="ECO:0000256" key="12">
    <source>
        <dbReference type="ARBA" id="ARBA00023136"/>
    </source>
</evidence>
<dbReference type="GO" id="GO:0007043">
    <property type="term" value="P:cell-cell junction assembly"/>
    <property type="evidence" value="ECO:0007669"/>
    <property type="project" value="TreeGrafter"/>
</dbReference>
<evidence type="ECO:0000256" key="6">
    <source>
        <dbReference type="ARBA" id="ARBA00022729"/>
    </source>
</evidence>
<dbReference type="InterPro" id="IPR002126">
    <property type="entry name" value="Cadherin-like_dom"/>
</dbReference>
<dbReference type="PROSITE" id="PS50268">
    <property type="entry name" value="CADHERIN_2"/>
    <property type="match status" value="4"/>
</dbReference>
<dbReference type="Pfam" id="PF00028">
    <property type="entry name" value="Cadherin"/>
    <property type="match status" value="4"/>
</dbReference>
<dbReference type="InterPro" id="IPR000233">
    <property type="entry name" value="Cadherin_Y-type_LIR"/>
</dbReference>
<dbReference type="GO" id="GO:0045296">
    <property type="term" value="F:cadherin binding"/>
    <property type="evidence" value="ECO:0007669"/>
    <property type="project" value="TreeGrafter"/>
</dbReference>
<dbReference type="FunFam" id="2.60.40.60:FF:000019">
    <property type="entry name" value="Cadherin 2"/>
    <property type="match status" value="1"/>
</dbReference>
<feature type="transmembrane region" description="Helical" evidence="17">
    <location>
        <begin position="615"/>
        <end position="640"/>
    </location>
</feature>
<feature type="domain" description="Cadherin" evidence="18">
    <location>
        <begin position="74"/>
        <end position="182"/>
    </location>
</feature>
<dbReference type="InterPro" id="IPR039808">
    <property type="entry name" value="Cadherin"/>
</dbReference>
<keyword evidence="11 17" id="KW-1133">Transmembrane helix</keyword>
<keyword evidence="6" id="KW-0732">Signal</keyword>
<dbReference type="SUPFAM" id="SSF49313">
    <property type="entry name" value="Cadherin-like"/>
    <property type="match status" value="5"/>
</dbReference>
<dbReference type="PANTHER" id="PTHR24027">
    <property type="entry name" value="CADHERIN-23"/>
    <property type="match status" value="1"/>
</dbReference>
<accession>A0A8C5GHB3</accession>
<keyword evidence="12 17" id="KW-0472">Membrane</keyword>
<dbReference type="GO" id="GO:0007156">
    <property type="term" value="P:homophilic cell adhesion via plasma membrane adhesion molecules"/>
    <property type="evidence" value="ECO:0007669"/>
    <property type="project" value="InterPro"/>
</dbReference>
<dbReference type="GO" id="GO:0000902">
    <property type="term" value="P:cell morphogenesis"/>
    <property type="evidence" value="ECO:0007669"/>
    <property type="project" value="TreeGrafter"/>
</dbReference>
<dbReference type="CDD" id="cd11304">
    <property type="entry name" value="Cadherin_repeat"/>
    <property type="match status" value="4"/>
</dbReference>
<dbReference type="PRINTS" id="PR01818">
    <property type="entry name" value="DESMOCADHERN"/>
</dbReference>
<comment type="function">
    <text evidence="16">A component of desmosome cell-cell junctions which are required for positive regulation of cellular adhesion. Involved in the interaction of plaque proteins and intermediate filaments mediating cell-cell adhesion.</text>
</comment>
<keyword evidence="3" id="KW-1003">Cell membrane</keyword>
<dbReference type="InterPro" id="IPR015919">
    <property type="entry name" value="Cadherin-like_sf"/>
</dbReference>
<keyword evidence="10" id="KW-0965">Cell junction</keyword>